<comment type="caution">
    <text evidence="10">The sequence shown here is derived from an EMBL/GenBank/DDBJ whole genome shotgun (WGS) entry which is preliminary data.</text>
</comment>
<dbReference type="InterPro" id="IPR032800">
    <property type="entry name" value="TRP_N"/>
</dbReference>
<evidence type="ECO:0000256" key="5">
    <source>
        <dbReference type="ARBA" id="ARBA00022989"/>
    </source>
</evidence>
<organism evidence="10 11">
    <name type="scientific">Neonectria magnoliae</name>
    <dbReference type="NCBI Taxonomy" id="2732573"/>
    <lineage>
        <taxon>Eukaryota</taxon>
        <taxon>Fungi</taxon>
        <taxon>Dikarya</taxon>
        <taxon>Ascomycota</taxon>
        <taxon>Pezizomycotina</taxon>
        <taxon>Sordariomycetes</taxon>
        <taxon>Hypocreomycetidae</taxon>
        <taxon>Hypocreales</taxon>
        <taxon>Nectriaceae</taxon>
        <taxon>Neonectria</taxon>
    </lineage>
</organism>
<sequence>MRFSFAATLATLCFFSSVLPAVTADRILESNSLNSCQDESAFSASLFNMVITPNNSMVTCRVIATVSVQGSIVFDVALNVYGYQFMRKVIDPCSDEIKLPGLCPMSPGNIDSTFSFPLGDALDEVPGIAYTIPDLDAMVRVFVNLTDTQESVACVEAAFSTGKTVESVGVKWATAVIAGLGLVSAAAVSALGHSNAAAHLAVNAMSLFGYFQAQAVIGLTGIKMPPIVQAWTQNFQWSMGIIEVGWMQDIFTWYQRATGGTPATLFSSLSTSSVQVAKRSLDLVPNGVSSLFDRGLAMMAKRNNVKLDNGSYIVYGIQRVAYRSKIETTNLFLTGLVIYYFFVILTIIVVSLFKVVSEFCVRQGWLKGDKFVEFRSGWLTILKGILFRLTLIGFPQMTILCLWEFTQVDSPALVILAAMFFFGMLITLSWATFQVIRLARSESNPAYVLFSSPQVLNRLGFLYVQFRASAYYFIIPILCYTIVKGMFIAFGQHNGVVQAIALIIIEVAALIASSVLRPWMDKPTNSFNIAIHVLNFLNAIFLLIFTNVFGAPNMVAAIVGIVLFIANAAFSLILLLMVIVSSALVFWRRNPDARYRFMADDRTSFMKSQTQLDNTNELDALAATARGDKAAYGPHTDFHQDDDSFYSDSINRQPNSDSNSVTRSRWVSSATTLSGEPLAAFVPYRKTKTAFQPEAVISAHATVDQIRSGLSHQTRGNHYSHIDGS</sequence>
<evidence type="ECO:0000256" key="8">
    <source>
        <dbReference type="SAM" id="SignalP"/>
    </source>
</evidence>
<reference evidence="10 11" key="1">
    <citation type="journal article" date="2025" name="Microbiol. Resour. Announc.">
        <title>Draft genome sequences for Neonectria magnoliae and Neonectria punicea, canker pathogens of Liriodendron tulipifera and Acer saccharum in West Virginia.</title>
        <authorList>
            <person name="Petronek H.M."/>
            <person name="Kasson M.T."/>
            <person name="Metheny A.M."/>
            <person name="Stauder C.M."/>
            <person name="Lovett B."/>
            <person name="Lynch S.C."/>
            <person name="Garnas J.R."/>
            <person name="Kasson L.R."/>
            <person name="Stajich J.E."/>
        </authorList>
    </citation>
    <scope>NUCLEOTIDE SEQUENCE [LARGE SCALE GENOMIC DNA]</scope>
    <source>
        <strain evidence="10 11">NRRL 64651</strain>
    </source>
</reference>
<feature type="transmembrane region" description="Helical" evidence="7">
    <location>
        <begin position="496"/>
        <end position="517"/>
    </location>
</feature>
<name>A0ABR1IKC5_9HYPO</name>
<feature type="transmembrane region" description="Helical" evidence="7">
    <location>
        <begin position="555"/>
        <end position="587"/>
    </location>
</feature>
<comment type="subcellular location">
    <subcellularLocation>
        <location evidence="1">Membrane</location>
        <topology evidence="1">Multi-pass membrane protein</topology>
    </subcellularLocation>
</comment>
<protein>
    <submittedName>
        <fullName evidence="10">Flavin carrier protein 3</fullName>
    </submittedName>
</protein>
<keyword evidence="3 7" id="KW-0812">Transmembrane</keyword>
<feature type="transmembrane region" description="Helical" evidence="7">
    <location>
        <begin position="385"/>
        <end position="406"/>
    </location>
</feature>
<keyword evidence="6 7" id="KW-0472">Membrane</keyword>
<evidence type="ECO:0000256" key="4">
    <source>
        <dbReference type="ARBA" id="ARBA00022729"/>
    </source>
</evidence>
<dbReference type="InterPro" id="IPR010308">
    <property type="entry name" value="TRP_C"/>
</dbReference>
<feature type="transmembrane region" description="Helical" evidence="7">
    <location>
        <begin position="331"/>
        <end position="353"/>
    </location>
</feature>
<evidence type="ECO:0000256" key="6">
    <source>
        <dbReference type="ARBA" id="ARBA00023136"/>
    </source>
</evidence>
<evidence type="ECO:0000256" key="1">
    <source>
        <dbReference type="ARBA" id="ARBA00004141"/>
    </source>
</evidence>
<feature type="chain" id="PRO_5047443058" evidence="8">
    <location>
        <begin position="25"/>
        <end position="725"/>
    </location>
</feature>
<comment type="similarity">
    <text evidence="2">Belongs to the transient receptor potential (TRP) ion channel family.</text>
</comment>
<dbReference type="Pfam" id="PF06011">
    <property type="entry name" value="TRP"/>
    <property type="match status" value="1"/>
</dbReference>
<feature type="transmembrane region" description="Helical" evidence="7">
    <location>
        <begin position="412"/>
        <end position="433"/>
    </location>
</feature>
<feature type="transmembrane region" description="Helical" evidence="7">
    <location>
        <begin position="529"/>
        <end position="549"/>
    </location>
</feature>
<evidence type="ECO:0000256" key="2">
    <source>
        <dbReference type="ARBA" id="ARBA00010642"/>
    </source>
</evidence>
<dbReference type="InterPro" id="IPR040241">
    <property type="entry name" value="TRP_Flc/Pkd2-like"/>
</dbReference>
<dbReference type="PANTHER" id="PTHR31145">
    <property type="entry name" value="INTEGRAL MEMBRANE PROTEIN (AFU_ORTHOLOGUE AFUA_7G01610)"/>
    <property type="match status" value="1"/>
</dbReference>
<gene>
    <name evidence="10" type="primary">FLC3_1</name>
    <name evidence="10" type="ORF">QQZ08_000540</name>
</gene>
<evidence type="ECO:0000259" key="9">
    <source>
        <dbReference type="SMART" id="SM01320"/>
    </source>
</evidence>
<dbReference type="Pfam" id="PF14558">
    <property type="entry name" value="TRP_N"/>
    <property type="match status" value="1"/>
</dbReference>
<dbReference type="EMBL" id="JAZAVK010000002">
    <property type="protein sequence ID" value="KAK7433066.1"/>
    <property type="molecule type" value="Genomic_DNA"/>
</dbReference>
<evidence type="ECO:0000313" key="11">
    <source>
        <dbReference type="Proteomes" id="UP001498421"/>
    </source>
</evidence>
<evidence type="ECO:0000256" key="7">
    <source>
        <dbReference type="SAM" id="Phobius"/>
    </source>
</evidence>
<feature type="transmembrane region" description="Helical" evidence="7">
    <location>
        <begin position="470"/>
        <end position="490"/>
    </location>
</feature>
<accession>A0ABR1IKC5</accession>
<keyword evidence="11" id="KW-1185">Reference proteome</keyword>
<proteinExistence type="inferred from homology"/>
<dbReference type="PANTHER" id="PTHR31145:SF2">
    <property type="entry name" value="FLAVIN CARRIER PROTEIN 2"/>
    <property type="match status" value="1"/>
</dbReference>
<keyword evidence="4 8" id="KW-0732">Signal</keyword>
<keyword evidence="5 7" id="KW-1133">Transmembrane helix</keyword>
<dbReference type="SMART" id="SM01320">
    <property type="entry name" value="TRP_N"/>
    <property type="match status" value="1"/>
</dbReference>
<feature type="signal peptide" evidence="8">
    <location>
        <begin position="1"/>
        <end position="24"/>
    </location>
</feature>
<dbReference type="Proteomes" id="UP001498421">
    <property type="component" value="Unassembled WGS sequence"/>
</dbReference>
<evidence type="ECO:0000256" key="3">
    <source>
        <dbReference type="ARBA" id="ARBA00022692"/>
    </source>
</evidence>
<feature type="domain" description="ML-like" evidence="9">
    <location>
        <begin position="26"/>
        <end position="166"/>
    </location>
</feature>
<evidence type="ECO:0000313" key="10">
    <source>
        <dbReference type="EMBL" id="KAK7433066.1"/>
    </source>
</evidence>